<keyword evidence="3 11" id="KW-0813">Transport</keyword>
<evidence type="ECO:0000256" key="5">
    <source>
        <dbReference type="ARBA" id="ARBA00022592"/>
    </source>
</evidence>
<keyword evidence="13" id="KW-1185">Reference proteome</keyword>
<dbReference type="Proteomes" id="UP001056834">
    <property type="component" value="Chromosome"/>
</dbReference>
<evidence type="ECO:0000313" key="12">
    <source>
        <dbReference type="EMBL" id="URJ25118.1"/>
    </source>
</evidence>
<organism evidence="12 13">
    <name type="scientific">Candidatus Blochmannia ocreatus</name>
    <name type="common">nom. nud.</name>
    <dbReference type="NCBI Taxonomy" id="251538"/>
    <lineage>
        <taxon>Bacteria</taxon>
        <taxon>Pseudomonadati</taxon>
        <taxon>Pseudomonadota</taxon>
        <taxon>Gammaproteobacteria</taxon>
        <taxon>Enterobacterales</taxon>
        <taxon>Enterobacteriaceae</taxon>
        <taxon>ant endosymbionts</taxon>
        <taxon>Candidatus Blochmanniella</taxon>
    </lineage>
</organism>
<dbReference type="Pfam" id="PF01384">
    <property type="entry name" value="PHO4"/>
    <property type="match status" value="1"/>
</dbReference>
<feature type="transmembrane region" description="Helical" evidence="11">
    <location>
        <begin position="207"/>
        <end position="226"/>
    </location>
</feature>
<comment type="similarity">
    <text evidence="2">Belongs to the inorganic phosphate transporter (PiT) (TC 2.A.20) family. Pit subfamily.</text>
</comment>
<keyword evidence="5 11" id="KW-0592">Phosphate transport</keyword>
<evidence type="ECO:0000256" key="8">
    <source>
        <dbReference type="ARBA" id="ARBA00022989"/>
    </source>
</evidence>
<name>A0ABY4SUH2_9ENTR</name>
<dbReference type="InterPro" id="IPR001204">
    <property type="entry name" value="Phos_transporter"/>
</dbReference>
<evidence type="ECO:0000256" key="11">
    <source>
        <dbReference type="RuleBase" id="RU363058"/>
    </source>
</evidence>
<reference evidence="12" key="1">
    <citation type="submission" date="2022-05" db="EMBL/GenBank/DDBJ databases">
        <title>Impact of host demography and evolutionary history on endosymbiont molecular evolution: a test in carpenter ants (Genus Camponotus) and their Blochmannia endosymbionts.</title>
        <authorList>
            <person name="Manthey J.D."/>
            <person name="Giron J.C."/>
            <person name="Hruska J.P."/>
        </authorList>
    </citation>
    <scope>NUCLEOTIDE SEQUENCE</scope>
    <source>
        <strain evidence="12">C-006</strain>
    </source>
</reference>
<keyword evidence="7" id="KW-0769">Symport</keyword>
<sequence>MSYFLFNLDTYVRVMLILALTLIFIYEIINGFHDTANSVVSVIYTCALRPHNAVLISGVFNFLGVTLSGLSVAYTIVHLLPTYFFTNTSVNNTLAMIFSILFAAILWNLGTWYLRLPTSSSHTLIGALIGIGFAHAIITNCPITHGLNISKLIKIFLSLIISPIIGLILAKLIMLILYKYCDYTGYDSIHTTPTKKLKTYGKSQPSLWTRTMLIISAAGVSFSHGANDGQKGIGLIMLLLIGIAPASFMLNLNSSNYDIARTNHAINDFQEYYIKHNNSFRNIVPSEIISMPITRAFNQLKILFPSIEKSIQTIIYNDKHAACYNNNPIQTDIQIKKIFHDFSLNLTMMHNISLLLNNLDDYKKLNTTQRLQIRQLLIYIVDILDQIIDLPETSHHDKYFLKNLKENLLYTIEYAPTCIIFAVALSLSLGTIIGWKRVAITIGEKIGTKEMTYAQGLSTQLTTAISISTASYVGMPVSTTHILSSSITGSMLTQNWKGIQIKTIKNILITWSLTFPVSITLSGSFYWSTLKLLHKYIQI</sequence>
<keyword evidence="8 11" id="KW-1133">Transmembrane helix</keyword>
<feature type="transmembrane region" description="Helical" evidence="11">
    <location>
        <begin position="155"/>
        <end position="178"/>
    </location>
</feature>
<feature type="transmembrane region" description="Helical" evidence="11">
    <location>
        <begin position="122"/>
        <end position="143"/>
    </location>
</feature>
<evidence type="ECO:0000256" key="7">
    <source>
        <dbReference type="ARBA" id="ARBA00022847"/>
    </source>
</evidence>
<feature type="transmembrane region" description="Helical" evidence="11">
    <location>
        <begin position="507"/>
        <end position="527"/>
    </location>
</feature>
<accession>A0ABY4SUH2</accession>
<evidence type="ECO:0000256" key="10">
    <source>
        <dbReference type="ARBA" id="ARBA00047348"/>
    </source>
</evidence>
<dbReference type="EMBL" id="CP097762">
    <property type="protein sequence ID" value="URJ25118.1"/>
    <property type="molecule type" value="Genomic_DNA"/>
</dbReference>
<dbReference type="RefSeq" id="WP_250223249.1">
    <property type="nucleotide sequence ID" value="NZ_CP097762.1"/>
</dbReference>
<evidence type="ECO:0000256" key="9">
    <source>
        <dbReference type="ARBA" id="ARBA00023136"/>
    </source>
</evidence>
<feature type="transmembrane region" description="Helical" evidence="11">
    <location>
        <begin position="414"/>
        <end position="435"/>
    </location>
</feature>
<keyword evidence="6 11" id="KW-0812">Transmembrane</keyword>
<evidence type="ECO:0000256" key="2">
    <source>
        <dbReference type="ARBA" id="ARBA00005342"/>
    </source>
</evidence>
<dbReference type="PANTHER" id="PTHR11101">
    <property type="entry name" value="PHOSPHATE TRANSPORTER"/>
    <property type="match status" value="1"/>
</dbReference>
<keyword evidence="9 11" id="KW-0472">Membrane</keyword>
<evidence type="ECO:0000313" key="13">
    <source>
        <dbReference type="Proteomes" id="UP001056834"/>
    </source>
</evidence>
<comment type="catalytic activity">
    <reaction evidence="10">
        <text>phosphate(in) + H(+)(in) = phosphate(out) + H(+)(out)</text>
        <dbReference type="Rhea" id="RHEA:29939"/>
        <dbReference type="ChEBI" id="CHEBI:15378"/>
        <dbReference type="ChEBI" id="CHEBI:43474"/>
    </reaction>
</comment>
<feature type="transmembrane region" description="Helical" evidence="11">
    <location>
        <begin position="12"/>
        <end position="33"/>
    </location>
</feature>
<feature type="transmembrane region" description="Helical" evidence="11">
    <location>
        <begin position="53"/>
        <end position="77"/>
    </location>
</feature>
<dbReference type="PANTHER" id="PTHR11101:SF65">
    <property type="entry name" value="LOW-AFFINITY INORGANIC PHOSPHATE TRANSPORTER PITA-RELATED"/>
    <property type="match status" value="1"/>
</dbReference>
<feature type="transmembrane region" description="Helical" evidence="11">
    <location>
        <begin position="89"/>
        <end position="110"/>
    </location>
</feature>
<evidence type="ECO:0000256" key="3">
    <source>
        <dbReference type="ARBA" id="ARBA00022448"/>
    </source>
</evidence>
<comment type="subcellular location">
    <subcellularLocation>
        <location evidence="1">Cell membrane</location>
        <topology evidence="1">Multi-pass membrane protein</topology>
    </subcellularLocation>
    <subcellularLocation>
        <location evidence="11">Membrane</location>
        <topology evidence="11">Multi-pass membrane protein</topology>
    </subcellularLocation>
</comment>
<proteinExistence type="inferred from homology"/>
<evidence type="ECO:0000256" key="1">
    <source>
        <dbReference type="ARBA" id="ARBA00004651"/>
    </source>
</evidence>
<keyword evidence="4" id="KW-1003">Cell membrane</keyword>
<evidence type="ECO:0000256" key="4">
    <source>
        <dbReference type="ARBA" id="ARBA00022475"/>
    </source>
</evidence>
<feature type="transmembrane region" description="Helical" evidence="11">
    <location>
        <begin position="233"/>
        <end position="252"/>
    </location>
</feature>
<protein>
    <recommendedName>
        <fullName evidence="11">Phosphate transporter</fullName>
    </recommendedName>
</protein>
<evidence type="ECO:0000256" key="6">
    <source>
        <dbReference type="ARBA" id="ARBA00022692"/>
    </source>
</evidence>
<gene>
    <name evidence="12" type="ORF">M9405_00010</name>
</gene>